<organism evidence="4 5">
    <name type="scientific">Amorphus orientalis</name>
    <dbReference type="NCBI Taxonomy" id="649198"/>
    <lineage>
        <taxon>Bacteria</taxon>
        <taxon>Pseudomonadati</taxon>
        <taxon>Pseudomonadota</taxon>
        <taxon>Alphaproteobacteria</taxon>
        <taxon>Hyphomicrobiales</taxon>
        <taxon>Amorphaceae</taxon>
        <taxon>Amorphus</taxon>
    </lineage>
</organism>
<name>A0AAE4AVZ7_9HYPH</name>
<dbReference type="GO" id="GO:0004113">
    <property type="term" value="F:2',3'-cyclic-nucleotide 3'-phosphodiesterase activity"/>
    <property type="evidence" value="ECO:0007669"/>
    <property type="project" value="InterPro"/>
</dbReference>
<comment type="caution">
    <text evidence="4">The sequence shown here is derived from an EMBL/GenBank/DDBJ whole genome shotgun (WGS) entry which is preliminary data.</text>
</comment>
<dbReference type="Pfam" id="PF02834">
    <property type="entry name" value="LigT_PEase"/>
    <property type="match status" value="2"/>
</dbReference>
<dbReference type="InterPro" id="IPR014051">
    <property type="entry name" value="Phosphoesterase_HXTX"/>
</dbReference>
<evidence type="ECO:0000256" key="2">
    <source>
        <dbReference type="HAMAP-Rule" id="MF_01940"/>
    </source>
</evidence>
<dbReference type="InterPro" id="IPR009097">
    <property type="entry name" value="Cyclic_Pdiesterase"/>
</dbReference>
<feature type="domain" description="Phosphoesterase HXTX" evidence="3">
    <location>
        <begin position="8"/>
        <end position="85"/>
    </location>
</feature>
<dbReference type="InterPro" id="IPR004175">
    <property type="entry name" value="RNA_CPDase"/>
</dbReference>
<dbReference type="GO" id="GO:0008664">
    <property type="term" value="F:RNA 2',3'-cyclic 3'-phosphodiesterase activity"/>
    <property type="evidence" value="ECO:0007669"/>
    <property type="project" value="UniProtKB-EC"/>
</dbReference>
<reference evidence="4" key="1">
    <citation type="submission" date="2023-07" db="EMBL/GenBank/DDBJ databases">
        <title>Genomic Encyclopedia of Type Strains, Phase IV (KMG-IV): sequencing the most valuable type-strain genomes for metagenomic binning, comparative biology and taxonomic classification.</title>
        <authorList>
            <person name="Goeker M."/>
        </authorList>
    </citation>
    <scope>NUCLEOTIDE SEQUENCE</scope>
    <source>
        <strain evidence="4">DSM 21202</strain>
    </source>
</reference>
<feature type="domain" description="Phosphoesterase HXTX" evidence="3">
    <location>
        <begin position="90"/>
        <end position="165"/>
    </location>
</feature>
<keyword evidence="5" id="KW-1185">Reference proteome</keyword>
<keyword evidence="1 2" id="KW-0378">Hydrolase</keyword>
<evidence type="ECO:0000313" key="5">
    <source>
        <dbReference type="Proteomes" id="UP001229244"/>
    </source>
</evidence>
<dbReference type="Proteomes" id="UP001229244">
    <property type="component" value="Unassembled WGS sequence"/>
</dbReference>
<dbReference type="NCBIfam" id="TIGR02258">
    <property type="entry name" value="2_5_ligase"/>
    <property type="match status" value="1"/>
</dbReference>
<dbReference type="HAMAP" id="MF_01940">
    <property type="entry name" value="RNA_CPDase"/>
    <property type="match status" value="1"/>
</dbReference>
<accession>A0AAE4AVZ7</accession>
<dbReference type="AlphaFoldDB" id="A0AAE4AVZ7"/>
<evidence type="ECO:0000256" key="1">
    <source>
        <dbReference type="ARBA" id="ARBA00022801"/>
    </source>
</evidence>
<dbReference type="PANTHER" id="PTHR35561:SF1">
    <property type="entry name" value="RNA 2',3'-CYCLIC PHOSPHODIESTERASE"/>
    <property type="match status" value="1"/>
</dbReference>
<feature type="active site" description="Proton donor" evidence="2">
    <location>
        <position position="37"/>
    </location>
</feature>
<comment type="similarity">
    <text evidence="2">Belongs to the 2H phosphoesterase superfamily. ThpR family.</text>
</comment>
<dbReference type="SUPFAM" id="SSF55144">
    <property type="entry name" value="LigT-like"/>
    <property type="match status" value="1"/>
</dbReference>
<comment type="catalytic activity">
    <reaction evidence="2">
        <text>a 3'-end 2',3'-cyclophospho-ribonucleotide-RNA + H2O = a 3'-end 2'-phospho-ribonucleotide-RNA + H(+)</text>
        <dbReference type="Rhea" id="RHEA:11828"/>
        <dbReference type="Rhea" id="RHEA-COMP:10464"/>
        <dbReference type="Rhea" id="RHEA-COMP:17353"/>
        <dbReference type="ChEBI" id="CHEBI:15377"/>
        <dbReference type="ChEBI" id="CHEBI:15378"/>
        <dbReference type="ChEBI" id="CHEBI:83064"/>
        <dbReference type="ChEBI" id="CHEBI:173113"/>
        <dbReference type="EC" id="3.1.4.58"/>
    </reaction>
</comment>
<evidence type="ECO:0000259" key="3">
    <source>
        <dbReference type="Pfam" id="PF02834"/>
    </source>
</evidence>
<gene>
    <name evidence="4" type="ORF">J2S73_003711</name>
</gene>
<dbReference type="Gene3D" id="3.90.1140.10">
    <property type="entry name" value="Cyclic phosphodiesterase"/>
    <property type="match status" value="1"/>
</dbReference>
<feature type="short sequence motif" description="HXTX 1" evidence="2">
    <location>
        <begin position="37"/>
        <end position="40"/>
    </location>
</feature>
<protein>
    <recommendedName>
        <fullName evidence="2">RNA 2',3'-cyclic phosphodiesterase</fullName>
        <shortName evidence="2">RNA 2',3'-CPDase</shortName>
        <ecNumber evidence="2">3.1.4.58</ecNumber>
    </recommendedName>
</protein>
<keyword evidence="4" id="KW-0436">Ligase</keyword>
<feature type="short sequence motif" description="HXTX 2" evidence="2">
    <location>
        <begin position="120"/>
        <end position="123"/>
    </location>
</feature>
<dbReference type="RefSeq" id="WP_306887135.1">
    <property type="nucleotide sequence ID" value="NZ_JAUSUL010000004.1"/>
</dbReference>
<evidence type="ECO:0000313" key="4">
    <source>
        <dbReference type="EMBL" id="MDQ0317234.1"/>
    </source>
</evidence>
<proteinExistence type="inferred from homology"/>
<dbReference type="PANTHER" id="PTHR35561">
    <property type="entry name" value="RNA 2',3'-CYCLIC PHOSPHODIESTERASE"/>
    <property type="match status" value="1"/>
</dbReference>
<dbReference type="EMBL" id="JAUSUL010000004">
    <property type="protein sequence ID" value="MDQ0317234.1"/>
    <property type="molecule type" value="Genomic_DNA"/>
</dbReference>
<sequence length="181" mass="20348">MPRLFTGLEIPPDIRMRLAQLRGGLRSARWIDTENYHITLRFIGDIDDRTADEVAAMLDTVKRTEVRVRLSGLGAFGSRKPHSIWARVEPTPELLELQAEQERLLQRIGLPPEGRKFTPHVTIARLKGASAREVASWLSIRGDFEAPSFMASRFVLFSSRASQGGGPYLVEEEYPLYADAA</sequence>
<feature type="active site" description="Proton acceptor" evidence="2">
    <location>
        <position position="120"/>
    </location>
</feature>
<dbReference type="GO" id="GO:0016874">
    <property type="term" value="F:ligase activity"/>
    <property type="evidence" value="ECO:0007669"/>
    <property type="project" value="UniProtKB-KW"/>
</dbReference>
<comment type="function">
    <text evidence="2">Hydrolyzes RNA 2',3'-cyclic phosphodiester to an RNA 2'-phosphomonoester.</text>
</comment>
<dbReference type="EC" id="3.1.4.58" evidence="2"/>